<sequence length="579" mass="65400">MVHIPAQITRGDIRQTVSQKITLQPGQLVTGRAIKFFANQHAQIQIGNMSLFAQLDTALQANQTYLFQVVSGEQKPQLKKLATISNETPSTEIAKFLGINQSKETDAILREIVARNLSFTKHQLESIQSLLKQHGNSSSHRDIAFHMLEKGLPLTTDTFLSIRTNRSQSFSHLVGMLQEQLSKSNIPEMVDLRSQLSLYTKGTSEGRQSVLQAFLNKHQGVLAPVLEEITGSSMNQIRSIIQQPGNQEFITLKNRLLQQITLQLSGSKSELHSLQLLYNKLAGRAENQQPIPNGEWRVLEQHPLTQKLLLRADSELKQTFDQVSGSDQQSVKSALNLIKTTLDQQLPQETTKLLRLLVLQLEGMEHSQKLPITERFLQHVHQFTQSSGLTDENQLLQMTTRQEVLSLKQALMLHIPQVPDTVAQRMEQLVHWITGAQISNATVQDGAYLTHSFQIPGGSFGLEEDMTLEFQGKKKKDGELDPNYCRILFDLNLANIGETIITLGVQKRVVTITIFNNQEYEAQAFAHKWKSNLEQQLENLDYHLSAIHWKPLSNEKSNSIQPNGDTGHTEQQKGFDWRV</sequence>
<feature type="compositionally biased region" description="Polar residues" evidence="1">
    <location>
        <begin position="555"/>
        <end position="566"/>
    </location>
</feature>
<feature type="compositionally biased region" description="Basic and acidic residues" evidence="1">
    <location>
        <begin position="567"/>
        <end position="579"/>
    </location>
</feature>
<protein>
    <recommendedName>
        <fullName evidence="4">Hook-length control protein FliK</fullName>
    </recommendedName>
</protein>
<proteinExistence type="predicted"/>
<dbReference type="RefSeq" id="WP_184243627.1">
    <property type="nucleotide sequence ID" value="NZ_BAAACU010000022.1"/>
</dbReference>
<gene>
    <name evidence="2" type="ORF">GGQ92_000190</name>
</gene>
<accession>A0A841RID9</accession>
<evidence type="ECO:0000313" key="3">
    <source>
        <dbReference type="Proteomes" id="UP000572212"/>
    </source>
</evidence>
<evidence type="ECO:0008006" key="4">
    <source>
        <dbReference type="Google" id="ProtNLM"/>
    </source>
</evidence>
<evidence type="ECO:0000313" key="2">
    <source>
        <dbReference type="EMBL" id="MBB6511423.1"/>
    </source>
</evidence>
<evidence type="ECO:0000256" key="1">
    <source>
        <dbReference type="SAM" id="MobiDB-lite"/>
    </source>
</evidence>
<organism evidence="2 3">
    <name type="scientific">Gracilibacillus halotolerans</name>
    <dbReference type="NCBI Taxonomy" id="74386"/>
    <lineage>
        <taxon>Bacteria</taxon>
        <taxon>Bacillati</taxon>
        <taxon>Bacillota</taxon>
        <taxon>Bacilli</taxon>
        <taxon>Bacillales</taxon>
        <taxon>Bacillaceae</taxon>
        <taxon>Gracilibacillus</taxon>
    </lineage>
</organism>
<feature type="region of interest" description="Disordered" evidence="1">
    <location>
        <begin position="555"/>
        <end position="579"/>
    </location>
</feature>
<name>A0A841RID9_9BACI</name>
<dbReference type="AlphaFoldDB" id="A0A841RID9"/>
<dbReference type="EMBL" id="JACHON010000001">
    <property type="protein sequence ID" value="MBB6511423.1"/>
    <property type="molecule type" value="Genomic_DNA"/>
</dbReference>
<dbReference type="Proteomes" id="UP000572212">
    <property type="component" value="Unassembled WGS sequence"/>
</dbReference>
<keyword evidence="3" id="KW-1185">Reference proteome</keyword>
<comment type="caution">
    <text evidence="2">The sequence shown here is derived from an EMBL/GenBank/DDBJ whole genome shotgun (WGS) entry which is preliminary data.</text>
</comment>
<reference evidence="2 3" key="1">
    <citation type="submission" date="2020-08" db="EMBL/GenBank/DDBJ databases">
        <title>Genomic Encyclopedia of Type Strains, Phase IV (KMG-IV): sequencing the most valuable type-strain genomes for metagenomic binning, comparative biology and taxonomic classification.</title>
        <authorList>
            <person name="Goeker M."/>
        </authorList>
    </citation>
    <scope>NUCLEOTIDE SEQUENCE [LARGE SCALE GENOMIC DNA]</scope>
    <source>
        <strain evidence="2 3">DSM 11805</strain>
    </source>
</reference>